<proteinExistence type="predicted"/>
<dbReference type="EMBL" id="JACGWL010000001">
    <property type="protein sequence ID" value="KAK4409734.1"/>
    <property type="molecule type" value="Genomic_DNA"/>
</dbReference>
<comment type="caution">
    <text evidence="4">The sequence shown here is derived from an EMBL/GenBank/DDBJ whole genome shotgun (WGS) entry which is preliminary data.</text>
</comment>
<dbReference type="CDD" id="cd00051">
    <property type="entry name" value="EFh"/>
    <property type="match status" value="1"/>
</dbReference>
<reference evidence="4" key="2">
    <citation type="journal article" date="2024" name="Plant">
        <title>Genomic evolution and insights into agronomic trait innovations of Sesamum species.</title>
        <authorList>
            <person name="Miao H."/>
            <person name="Wang L."/>
            <person name="Qu L."/>
            <person name="Liu H."/>
            <person name="Sun Y."/>
            <person name="Le M."/>
            <person name="Wang Q."/>
            <person name="Wei S."/>
            <person name="Zheng Y."/>
            <person name="Lin W."/>
            <person name="Duan Y."/>
            <person name="Cao H."/>
            <person name="Xiong S."/>
            <person name="Wang X."/>
            <person name="Wei L."/>
            <person name="Li C."/>
            <person name="Ma Q."/>
            <person name="Ju M."/>
            <person name="Zhao R."/>
            <person name="Li G."/>
            <person name="Mu C."/>
            <person name="Tian Q."/>
            <person name="Mei H."/>
            <person name="Zhang T."/>
            <person name="Gao T."/>
            <person name="Zhang H."/>
        </authorList>
    </citation>
    <scope>NUCLEOTIDE SEQUENCE</scope>
    <source>
        <strain evidence="4">K16</strain>
    </source>
</reference>
<keyword evidence="5" id="KW-1185">Reference proteome</keyword>
<dbReference type="InterPro" id="IPR002048">
    <property type="entry name" value="EF_hand_dom"/>
</dbReference>
<keyword evidence="1" id="KW-0677">Repeat</keyword>
<dbReference type="Proteomes" id="UP001289374">
    <property type="component" value="Unassembled WGS sequence"/>
</dbReference>
<dbReference type="AlphaFoldDB" id="A0AAE1XDG8"/>
<keyword evidence="2" id="KW-0106">Calcium</keyword>
<evidence type="ECO:0000256" key="1">
    <source>
        <dbReference type="ARBA" id="ARBA00022737"/>
    </source>
</evidence>
<dbReference type="PROSITE" id="PS00018">
    <property type="entry name" value="EF_HAND_1"/>
    <property type="match status" value="2"/>
</dbReference>
<gene>
    <name evidence="4" type="ORF">Sango_0046400</name>
</gene>
<evidence type="ECO:0000313" key="5">
    <source>
        <dbReference type="Proteomes" id="UP001289374"/>
    </source>
</evidence>
<dbReference type="Gene3D" id="1.10.238.10">
    <property type="entry name" value="EF-hand"/>
    <property type="match status" value="1"/>
</dbReference>
<protein>
    <recommendedName>
        <fullName evidence="3">EF-hand domain-containing protein</fullName>
    </recommendedName>
</protein>
<dbReference type="GO" id="GO:0005509">
    <property type="term" value="F:calcium ion binding"/>
    <property type="evidence" value="ECO:0007669"/>
    <property type="project" value="InterPro"/>
</dbReference>
<evidence type="ECO:0000313" key="4">
    <source>
        <dbReference type="EMBL" id="KAK4409734.1"/>
    </source>
</evidence>
<evidence type="ECO:0000256" key="2">
    <source>
        <dbReference type="ARBA" id="ARBA00022837"/>
    </source>
</evidence>
<dbReference type="InterPro" id="IPR050145">
    <property type="entry name" value="Centrin_CML-like"/>
</dbReference>
<dbReference type="Pfam" id="PF13202">
    <property type="entry name" value="EF-hand_5"/>
    <property type="match status" value="1"/>
</dbReference>
<dbReference type="InterPro" id="IPR018247">
    <property type="entry name" value="EF_Hand_1_Ca_BS"/>
</dbReference>
<name>A0AAE1XDG8_9LAMI</name>
<reference evidence="4" key="1">
    <citation type="submission" date="2020-06" db="EMBL/GenBank/DDBJ databases">
        <authorList>
            <person name="Li T."/>
            <person name="Hu X."/>
            <person name="Zhang T."/>
            <person name="Song X."/>
            <person name="Zhang H."/>
            <person name="Dai N."/>
            <person name="Sheng W."/>
            <person name="Hou X."/>
            <person name="Wei L."/>
        </authorList>
    </citation>
    <scope>NUCLEOTIDE SEQUENCE</scope>
    <source>
        <strain evidence="4">K16</strain>
        <tissue evidence="4">Leaf</tissue>
    </source>
</reference>
<dbReference type="Pfam" id="PF13405">
    <property type="entry name" value="EF-hand_6"/>
    <property type="match status" value="1"/>
</dbReference>
<dbReference type="PANTHER" id="PTHR23050">
    <property type="entry name" value="CALCIUM BINDING PROTEIN"/>
    <property type="match status" value="1"/>
</dbReference>
<evidence type="ECO:0000259" key="3">
    <source>
        <dbReference type="PROSITE" id="PS50222"/>
    </source>
</evidence>
<dbReference type="PROSITE" id="PS50222">
    <property type="entry name" value="EF_HAND_2"/>
    <property type="match status" value="1"/>
</dbReference>
<dbReference type="InterPro" id="IPR011992">
    <property type="entry name" value="EF-hand-dom_pair"/>
</dbReference>
<organism evidence="4 5">
    <name type="scientific">Sesamum angolense</name>
    <dbReference type="NCBI Taxonomy" id="2727404"/>
    <lineage>
        <taxon>Eukaryota</taxon>
        <taxon>Viridiplantae</taxon>
        <taxon>Streptophyta</taxon>
        <taxon>Embryophyta</taxon>
        <taxon>Tracheophyta</taxon>
        <taxon>Spermatophyta</taxon>
        <taxon>Magnoliopsida</taxon>
        <taxon>eudicotyledons</taxon>
        <taxon>Gunneridae</taxon>
        <taxon>Pentapetalae</taxon>
        <taxon>asterids</taxon>
        <taxon>lamiids</taxon>
        <taxon>Lamiales</taxon>
        <taxon>Pedaliaceae</taxon>
        <taxon>Sesamum</taxon>
    </lineage>
</organism>
<sequence length="102" mass="11494">MAIFECLDAEAQARSVPSSGKVQMTVDEFKKWLMGFDDDKDGRISRTELKEAIRSRGKWLSGRKSSRGMSEADADGDGYIDNHEINSLLDFAQRTLGFQLYP</sequence>
<feature type="domain" description="EF-hand" evidence="3">
    <location>
        <begin position="24"/>
        <end position="59"/>
    </location>
</feature>
<accession>A0AAE1XDG8</accession>
<dbReference type="SUPFAM" id="SSF47473">
    <property type="entry name" value="EF-hand"/>
    <property type="match status" value="1"/>
</dbReference>